<dbReference type="PANTHER" id="PTHR47002:SF2">
    <property type="entry name" value="AQUAPORIN AQPAE.A-LIKE"/>
    <property type="match status" value="1"/>
</dbReference>
<dbReference type="EMBL" id="MU007044">
    <property type="protein sequence ID" value="KAF2429798.1"/>
    <property type="molecule type" value="Genomic_DNA"/>
</dbReference>
<evidence type="ECO:0000313" key="8">
    <source>
        <dbReference type="Proteomes" id="UP000800235"/>
    </source>
</evidence>
<feature type="transmembrane region" description="Helical" evidence="6">
    <location>
        <begin position="211"/>
        <end position="233"/>
    </location>
</feature>
<dbReference type="GO" id="GO:0016020">
    <property type="term" value="C:membrane"/>
    <property type="evidence" value="ECO:0007669"/>
    <property type="project" value="UniProtKB-SubCell"/>
</dbReference>
<accession>A0A9P4NQW3</accession>
<keyword evidence="2 5" id="KW-0812">Transmembrane</keyword>
<evidence type="ECO:0000256" key="4">
    <source>
        <dbReference type="ARBA" id="ARBA00023136"/>
    </source>
</evidence>
<dbReference type="Pfam" id="PF00230">
    <property type="entry name" value="MIP"/>
    <property type="match status" value="1"/>
</dbReference>
<feature type="transmembrane region" description="Helical" evidence="6">
    <location>
        <begin position="265"/>
        <end position="285"/>
    </location>
</feature>
<dbReference type="Gene3D" id="1.20.1080.10">
    <property type="entry name" value="Glycerol uptake facilitator protein"/>
    <property type="match status" value="1"/>
</dbReference>
<feature type="transmembrane region" description="Helical" evidence="6">
    <location>
        <begin position="93"/>
        <end position="111"/>
    </location>
</feature>
<keyword evidence="4 6" id="KW-0472">Membrane</keyword>
<protein>
    <submittedName>
        <fullName evidence="7">Aquaporin-like protein</fullName>
    </submittedName>
</protein>
<reference evidence="7" key="1">
    <citation type="journal article" date="2020" name="Stud. Mycol.">
        <title>101 Dothideomycetes genomes: a test case for predicting lifestyles and emergence of pathogens.</title>
        <authorList>
            <person name="Haridas S."/>
            <person name="Albert R."/>
            <person name="Binder M."/>
            <person name="Bloem J."/>
            <person name="Labutti K."/>
            <person name="Salamov A."/>
            <person name="Andreopoulos B."/>
            <person name="Baker S."/>
            <person name="Barry K."/>
            <person name="Bills G."/>
            <person name="Bluhm B."/>
            <person name="Cannon C."/>
            <person name="Castanera R."/>
            <person name="Culley D."/>
            <person name="Daum C."/>
            <person name="Ezra D."/>
            <person name="Gonzalez J."/>
            <person name="Henrissat B."/>
            <person name="Kuo A."/>
            <person name="Liang C."/>
            <person name="Lipzen A."/>
            <person name="Lutzoni F."/>
            <person name="Magnuson J."/>
            <person name="Mondo S."/>
            <person name="Nolan M."/>
            <person name="Ohm R."/>
            <person name="Pangilinan J."/>
            <person name="Park H.-J."/>
            <person name="Ramirez L."/>
            <person name="Alfaro M."/>
            <person name="Sun H."/>
            <person name="Tritt A."/>
            <person name="Yoshinaga Y."/>
            <person name="Zwiers L.-H."/>
            <person name="Turgeon B."/>
            <person name="Goodwin S."/>
            <person name="Spatafora J."/>
            <person name="Crous P."/>
            <person name="Grigoriev I."/>
        </authorList>
    </citation>
    <scope>NUCLEOTIDE SEQUENCE</scope>
    <source>
        <strain evidence="7">CBS 130266</strain>
    </source>
</reference>
<name>A0A9P4NQW3_9PEZI</name>
<evidence type="ECO:0000256" key="1">
    <source>
        <dbReference type="ARBA" id="ARBA00004141"/>
    </source>
</evidence>
<evidence type="ECO:0000256" key="5">
    <source>
        <dbReference type="RuleBase" id="RU000477"/>
    </source>
</evidence>
<evidence type="ECO:0000256" key="2">
    <source>
        <dbReference type="ARBA" id="ARBA00022692"/>
    </source>
</evidence>
<evidence type="ECO:0000313" key="7">
    <source>
        <dbReference type="EMBL" id="KAF2429798.1"/>
    </source>
</evidence>
<dbReference type="AlphaFoldDB" id="A0A9P4NQW3"/>
<gene>
    <name evidence="7" type="ORF">EJ08DRAFT_650234</name>
</gene>
<dbReference type="InterPro" id="IPR023271">
    <property type="entry name" value="Aquaporin-like"/>
</dbReference>
<proteinExistence type="inferred from homology"/>
<dbReference type="OrthoDB" id="3222at2759"/>
<sequence>MGDPESQEGHPDELNYLLSNSVHCAKFGGSFAPGARPEERVLPWYCRREYFVEGWDDPAIWRAALVEMVATSMIVFISGQISATIMSYDSSQIGAYVGVSNIILLSVFIYATSPASGGHMNPMITWATFWSGICPLSRGVLYILGQTLGSALTGGLLRGVFGMDRSLKYHGGGCTFDPSVVSIGQVFLNEVYSSATLLFLSFGVGLDPRQALLFGPTLGPLFVGMSLGLVSFASSGVAPGYSGAGMNPARCFAFAIARKDLEHNWIWWIGPAVGGLLQSLLYNLVPPFHAERGEAKQPIDDLPKLPVMQG</sequence>
<evidence type="ECO:0000256" key="6">
    <source>
        <dbReference type="SAM" id="Phobius"/>
    </source>
</evidence>
<dbReference type="PANTHER" id="PTHR47002">
    <property type="entry name" value="AQUAPORIN-LIKE"/>
    <property type="match status" value="1"/>
</dbReference>
<evidence type="ECO:0000256" key="3">
    <source>
        <dbReference type="ARBA" id="ARBA00022989"/>
    </source>
</evidence>
<comment type="subcellular location">
    <subcellularLocation>
        <location evidence="1">Membrane</location>
        <topology evidence="1">Multi-pass membrane protein</topology>
    </subcellularLocation>
</comment>
<feature type="transmembrane region" description="Helical" evidence="6">
    <location>
        <begin position="59"/>
        <end position="81"/>
    </location>
</feature>
<comment type="caution">
    <text evidence="7">The sequence shown here is derived from an EMBL/GenBank/DDBJ whole genome shotgun (WGS) entry which is preliminary data.</text>
</comment>
<dbReference type="PRINTS" id="PR00783">
    <property type="entry name" value="MINTRINSICP"/>
</dbReference>
<keyword evidence="3 6" id="KW-1133">Transmembrane helix</keyword>
<dbReference type="GO" id="GO:0015267">
    <property type="term" value="F:channel activity"/>
    <property type="evidence" value="ECO:0007669"/>
    <property type="project" value="InterPro"/>
</dbReference>
<dbReference type="SUPFAM" id="SSF81338">
    <property type="entry name" value="Aquaporin-like"/>
    <property type="match status" value="1"/>
</dbReference>
<dbReference type="InterPro" id="IPR000425">
    <property type="entry name" value="MIP"/>
</dbReference>
<dbReference type="Proteomes" id="UP000800235">
    <property type="component" value="Unassembled WGS sequence"/>
</dbReference>
<organism evidence="7 8">
    <name type="scientific">Tothia fuscella</name>
    <dbReference type="NCBI Taxonomy" id="1048955"/>
    <lineage>
        <taxon>Eukaryota</taxon>
        <taxon>Fungi</taxon>
        <taxon>Dikarya</taxon>
        <taxon>Ascomycota</taxon>
        <taxon>Pezizomycotina</taxon>
        <taxon>Dothideomycetes</taxon>
        <taxon>Pleosporomycetidae</taxon>
        <taxon>Venturiales</taxon>
        <taxon>Cylindrosympodiaceae</taxon>
        <taxon>Tothia</taxon>
    </lineage>
</organism>
<keyword evidence="5" id="KW-0813">Transport</keyword>
<comment type="similarity">
    <text evidence="5">Belongs to the MIP/aquaporin (TC 1.A.8) family.</text>
</comment>
<keyword evidence="8" id="KW-1185">Reference proteome</keyword>